<evidence type="ECO:0000256" key="4">
    <source>
        <dbReference type="ARBA" id="ARBA00023125"/>
    </source>
</evidence>
<protein>
    <submittedName>
        <fullName evidence="10">Response regulator</fullName>
    </submittedName>
</protein>
<evidence type="ECO:0000256" key="1">
    <source>
        <dbReference type="ARBA" id="ARBA00022553"/>
    </source>
</evidence>
<dbReference type="SMART" id="SM00862">
    <property type="entry name" value="Trans_reg_C"/>
    <property type="match status" value="1"/>
</dbReference>
<dbReference type="SUPFAM" id="SSF52172">
    <property type="entry name" value="CheY-like"/>
    <property type="match status" value="1"/>
</dbReference>
<evidence type="ECO:0000256" key="3">
    <source>
        <dbReference type="ARBA" id="ARBA00023015"/>
    </source>
</evidence>
<name>A0ABS7BJT7_9SPHN</name>
<dbReference type="InterPro" id="IPR036388">
    <property type="entry name" value="WH-like_DNA-bd_sf"/>
</dbReference>
<feature type="domain" description="OmpR/PhoB-type" evidence="9">
    <location>
        <begin position="147"/>
        <end position="249"/>
    </location>
</feature>
<dbReference type="Gene3D" id="1.10.10.10">
    <property type="entry name" value="Winged helix-like DNA-binding domain superfamily/Winged helix DNA-binding domain"/>
    <property type="match status" value="1"/>
</dbReference>
<dbReference type="InterPro" id="IPR039420">
    <property type="entry name" value="WalR-like"/>
</dbReference>
<dbReference type="Pfam" id="PF00072">
    <property type="entry name" value="Response_reg"/>
    <property type="match status" value="1"/>
</dbReference>
<dbReference type="Proteomes" id="UP000759103">
    <property type="component" value="Unassembled WGS sequence"/>
</dbReference>
<evidence type="ECO:0000256" key="5">
    <source>
        <dbReference type="ARBA" id="ARBA00023163"/>
    </source>
</evidence>
<dbReference type="RefSeq" id="WP_219748092.1">
    <property type="nucleotide sequence ID" value="NZ_JAHXZN010000001.1"/>
</dbReference>
<keyword evidence="11" id="KW-1185">Reference proteome</keyword>
<gene>
    <name evidence="10" type="ORF">KZ820_03950</name>
</gene>
<feature type="domain" description="Response regulatory" evidence="8">
    <location>
        <begin position="19"/>
        <end position="132"/>
    </location>
</feature>
<dbReference type="SUPFAM" id="SSF46894">
    <property type="entry name" value="C-terminal effector domain of the bipartite response regulators"/>
    <property type="match status" value="1"/>
</dbReference>
<evidence type="ECO:0000256" key="6">
    <source>
        <dbReference type="PROSITE-ProRule" id="PRU00169"/>
    </source>
</evidence>
<dbReference type="InterPro" id="IPR001867">
    <property type="entry name" value="OmpR/PhoB-type_DNA-bd"/>
</dbReference>
<dbReference type="Pfam" id="PF00486">
    <property type="entry name" value="Trans_reg_C"/>
    <property type="match status" value="1"/>
</dbReference>
<evidence type="ECO:0000259" key="8">
    <source>
        <dbReference type="PROSITE" id="PS50110"/>
    </source>
</evidence>
<dbReference type="PANTHER" id="PTHR48111">
    <property type="entry name" value="REGULATOR OF RPOS"/>
    <property type="match status" value="1"/>
</dbReference>
<keyword evidence="4 7" id="KW-0238">DNA-binding</keyword>
<keyword evidence="3" id="KW-0805">Transcription regulation</keyword>
<keyword evidence="2" id="KW-0902">Two-component regulatory system</keyword>
<dbReference type="CDD" id="cd00383">
    <property type="entry name" value="trans_reg_C"/>
    <property type="match status" value="1"/>
</dbReference>
<dbReference type="Gene3D" id="3.40.50.2300">
    <property type="match status" value="1"/>
</dbReference>
<reference evidence="10 11" key="1">
    <citation type="submission" date="2021-07" db="EMBL/GenBank/DDBJ databases">
        <title>Sphingomonas sp.</title>
        <authorList>
            <person name="Feng G."/>
            <person name="Li J."/>
            <person name="Pan M."/>
        </authorList>
    </citation>
    <scope>NUCLEOTIDE SEQUENCE [LARGE SCALE GENOMIC DNA]</scope>
    <source>
        <strain evidence="10 11">RRHST34</strain>
    </source>
</reference>
<dbReference type="PROSITE" id="PS50110">
    <property type="entry name" value="RESPONSE_REGULATORY"/>
    <property type="match status" value="1"/>
</dbReference>
<feature type="DNA-binding region" description="OmpR/PhoB-type" evidence="7">
    <location>
        <begin position="147"/>
        <end position="249"/>
    </location>
</feature>
<proteinExistence type="predicted"/>
<evidence type="ECO:0000256" key="2">
    <source>
        <dbReference type="ARBA" id="ARBA00023012"/>
    </source>
</evidence>
<feature type="modified residue" description="4-aspartylphosphate" evidence="6">
    <location>
        <position position="68"/>
    </location>
</feature>
<keyword evidence="5" id="KW-0804">Transcription</keyword>
<dbReference type="InterPro" id="IPR011006">
    <property type="entry name" value="CheY-like_superfamily"/>
</dbReference>
<dbReference type="Gene3D" id="6.10.250.690">
    <property type="match status" value="1"/>
</dbReference>
<sequence>MPDASLALAPDLAVDLATRILIVDDDPGIRELTAAFLAGHGYVVDVAADGVEMRARLERESYALIVLDVMMPGEDGLSILRSLDRSTSPAVIIMSVISEEVDRIVGLEMGADDYVAKPANPRELLARIRSVLRRNQAAASATPSSGRPYLRFAGWRLDPVGRQLFDPDQVVINLSDGEFRLLLAFAEHPRRVLTRDQLLDLSRGLNAEHFDRAIDVQVSRLRRKLTRDDAPGGDELIRTVRNEGYMFTSDVERR</sequence>
<comment type="caution">
    <text evidence="10">The sequence shown here is derived from an EMBL/GenBank/DDBJ whole genome shotgun (WGS) entry which is preliminary data.</text>
</comment>
<evidence type="ECO:0000313" key="11">
    <source>
        <dbReference type="Proteomes" id="UP000759103"/>
    </source>
</evidence>
<evidence type="ECO:0000313" key="10">
    <source>
        <dbReference type="EMBL" id="MBW6529878.1"/>
    </source>
</evidence>
<dbReference type="PANTHER" id="PTHR48111:SF4">
    <property type="entry name" value="DNA-BINDING DUAL TRANSCRIPTIONAL REGULATOR OMPR"/>
    <property type="match status" value="1"/>
</dbReference>
<dbReference type="EMBL" id="JAHXZN010000001">
    <property type="protein sequence ID" value="MBW6529878.1"/>
    <property type="molecule type" value="Genomic_DNA"/>
</dbReference>
<dbReference type="PROSITE" id="PS51755">
    <property type="entry name" value="OMPR_PHOB"/>
    <property type="match status" value="1"/>
</dbReference>
<evidence type="ECO:0000259" key="9">
    <source>
        <dbReference type="PROSITE" id="PS51755"/>
    </source>
</evidence>
<dbReference type="SMART" id="SM00448">
    <property type="entry name" value="REC"/>
    <property type="match status" value="1"/>
</dbReference>
<organism evidence="10 11">
    <name type="scientific">Sphingomonas citri</name>
    <dbReference type="NCBI Taxonomy" id="2862499"/>
    <lineage>
        <taxon>Bacteria</taxon>
        <taxon>Pseudomonadati</taxon>
        <taxon>Pseudomonadota</taxon>
        <taxon>Alphaproteobacteria</taxon>
        <taxon>Sphingomonadales</taxon>
        <taxon>Sphingomonadaceae</taxon>
        <taxon>Sphingomonas</taxon>
    </lineage>
</organism>
<evidence type="ECO:0000256" key="7">
    <source>
        <dbReference type="PROSITE-ProRule" id="PRU01091"/>
    </source>
</evidence>
<dbReference type="InterPro" id="IPR001789">
    <property type="entry name" value="Sig_transdc_resp-reg_receiver"/>
</dbReference>
<accession>A0ABS7BJT7</accession>
<dbReference type="InterPro" id="IPR016032">
    <property type="entry name" value="Sig_transdc_resp-reg_C-effctor"/>
</dbReference>
<keyword evidence="1 6" id="KW-0597">Phosphoprotein</keyword>